<evidence type="ECO:0000313" key="4">
    <source>
        <dbReference type="Proteomes" id="UP001058974"/>
    </source>
</evidence>
<organism evidence="3 4">
    <name type="scientific">Pisum sativum</name>
    <name type="common">Garden pea</name>
    <name type="synonym">Lathyrus oleraceus</name>
    <dbReference type="NCBI Taxonomy" id="3888"/>
    <lineage>
        <taxon>Eukaryota</taxon>
        <taxon>Viridiplantae</taxon>
        <taxon>Streptophyta</taxon>
        <taxon>Embryophyta</taxon>
        <taxon>Tracheophyta</taxon>
        <taxon>Spermatophyta</taxon>
        <taxon>Magnoliopsida</taxon>
        <taxon>eudicotyledons</taxon>
        <taxon>Gunneridae</taxon>
        <taxon>Pentapetalae</taxon>
        <taxon>rosids</taxon>
        <taxon>fabids</taxon>
        <taxon>Fabales</taxon>
        <taxon>Fabaceae</taxon>
        <taxon>Papilionoideae</taxon>
        <taxon>50 kb inversion clade</taxon>
        <taxon>NPAAA clade</taxon>
        <taxon>Hologalegina</taxon>
        <taxon>IRL clade</taxon>
        <taxon>Fabeae</taxon>
        <taxon>Lathyrus</taxon>
    </lineage>
</organism>
<sequence length="409" mass="46404">MSFANLGFAYANLATQEQEEVHQHQISMKNTVKDVMGSVKSNSLLDQELNDEIFWEPRKKVKGLRIEEQKFGDYECLEIILSLKEENHILMPWKNGVTVKMLGRCVGFKALETILQQLWVRKDIINIVDLGQDFYLVTCTREYDQELALLEGPWMIYDHYLTVRVWSHNFYPAGDAIEELVVCVRISGRHYKFKYEDLHLLCLLCGRFGHSIGGCSDTKVLLSSVKEHKGTEGGYRNHEAGIIVKSKGNTSGVGSRFQALSGIIIDVKEDKELKSQPTLPTKDPLRTTTNAKVVERSLINHQYGGKKDSSLVEKGTTKDEWGAQGNRRNNLDQLSPKALRAQGVIENISSTNNSSFSPKFHLVPETSLIPSEVKLKMDEVDDSRPKDDDPEVEFVKETPKYLQGDNFKH</sequence>
<dbReference type="PANTHER" id="PTHR31286">
    <property type="entry name" value="GLYCINE-RICH CELL WALL STRUCTURAL PROTEIN 1.8-LIKE"/>
    <property type="match status" value="1"/>
</dbReference>
<dbReference type="Pfam" id="PF14111">
    <property type="entry name" value="DUF4283"/>
    <property type="match status" value="1"/>
</dbReference>
<feature type="compositionally biased region" description="Basic and acidic residues" evidence="1">
    <location>
        <begin position="377"/>
        <end position="399"/>
    </location>
</feature>
<accession>A0A9D5AK26</accession>
<proteinExistence type="predicted"/>
<name>A0A9D5AK26_PEA</name>
<dbReference type="Gramene" id="Psat05G0554100-T1">
    <property type="protein sequence ID" value="KAI5410094.1"/>
    <property type="gene ID" value="KIW84_055541"/>
</dbReference>
<feature type="region of interest" description="Disordered" evidence="1">
    <location>
        <begin position="377"/>
        <end position="409"/>
    </location>
</feature>
<dbReference type="InterPro" id="IPR025558">
    <property type="entry name" value="DUF4283"/>
</dbReference>
<evidence type="ECO:0000256" key="1">
    <source>
        <dbReference type="SAM" id="MobiDB-lite"/>
    </source>
</evidence>
<comment type="caution">
    <text evidence="3">The sequence shown here is derived from an EMBL/GenBank/DDBJ whole genome shotgun (WGS) entry which is preliminary data.</text>
</comment>
<dbReference type="Proteomes" id="UP001058974">
    <property type="component" value="Chromosome 5"/>
</dbReference>
<dbReference type="PANTHER" id="PTHR31286:SF99">
    <property type="entry name" value="DUF4283 DOMAIN-CONTAINING PROTEIN"/>
    <property type="match status" value="1"/>
</dbReference>
<feature type="region of interest" description="Disordered" evidence="1">
    <location>
        <begin position="305"/>
        <end position="333"/>
    </location>
</feature>
<dbReference type="EMBL" id="JAMSHJ010000005">
    <property type="protein sequence ID" value="KAI5410094.1"/>
    <property type="molecule type" value="Genomic_DNA"/>
</dbReference>
<reference evidence="3 4" key="1">
    <citation type="journal article" date="2022" name="Nat. Genet.">
        <title>Improved pea reference genome and pan-genome highlight genomic features and evolutionary characteristics.</title>
        <authorList>
            <person name="Yang T."/>
            <person name="Liu R."/>
            <person name="Luo Y."/>
            <person name="Hu S."/>
            <person name="Wang D."/>
            <person name="Wang C."/>
            <person name="Pandey M.K."/>
            <person name="Ge S."/>
            <person name="Xu Q."/>
            <person name="Li N."/>
            <person name="Li G."/>
            <person name="Huang Y."/>
            <person name="Saxena R.K."/>
            <person name="Ji Y."/>
            <person name="Li M."/>
            <person name="Yan X."/>
            <person name="He Y."/>
            <person name="Liu Y."/>
            <person name="Wang X."/>
            <person name="Xiang C."/>
            <person name="Varshney R.K."/>
            <person name="Ding H."/>
            <person name="Gao S."/>
            <person name="Zong X."/>
        </authorList>
    </citation>
    <scope>NUCLEOTIDE SEQUENCE [LARGE SCALE GENOMIC DNA]</scope>
    <source>
        <strain evidence="3 4">cv. Zhongwan 6</strain>
    </source>
</reference>
<gene>
    <name evidence="3" type="ORF">KIW84_055541</name>
</gene>
<evidence type="ECO:0000313" key="3">
    <source>
        <dbReference type="EMBL" id="KAI5410094.1"/>
    </source>
</evidence>
<feature type="compositionally biased region" description="Basic and acidic residues" evidence="1">
    <location>
        <begin position="305"/>
        <end position="321"/>
    </location>
</feature>
<keyword evidence="4" id="KW-1185">Reference proteome</keyword>
<dbReference type="AlphaFoldDB" id="A0A9D5AK26"/>
<dbReference type="InterPro" id="IPR040256">
    <property type="entry name" value="At4g02000-like"/>
</dbReference>
<feature type="domain" description="DUF4283" evidence="2">
    <location>
        <begin position="93"/>
        <end position="172"/>
    </location>
</feature>
<protein>
    <recommendedName>
        <fullName evidence="2">DUF4283 domain-containing protein</fullName>
    </recommendedName>
</protein>
<evidence type="ECO:0000259" key="2">
    <source>
        <dbReference type="Pfam" id="PF14111"/>
    </source>
</evidence>